<evidence type="ECO:0000313" key="3">
    <source>
        <dbReference type="EMBL" id="GAA0438013.1"/>
    </source>
</evidence>
<protein>
    <submittedName>
        <fullName evidence="3">Uncharacterized protein</fullName>
    </submittedName>
</protein>
<organism evidence="3 4">
    <name type="scientific">Lentibacillus halophilus</name>
    <dbReference type="NCBI Taxonomy" id="295065"/>
    <lineage>
        <taxon>Bacteria</taxon>
        <taxon>Bacillati</taxon>
        <taxon>Bacillota</taxon>
        <taxon>Bacilli</taxon>
        <taxon>Bacillales</taxon>
        <taxon>Bacillaceae</taxon>
        <taxon>Lentibacillus</taxon>
    </lineage>
</organism>
<dbReference type="EMBL" id="BAAADM010000034">
    <property type="protein sequence ID" value="GAA0438013.1"/>
    <property type="molecule type" value="Genomic_DNA"/>
</dbReference>
<dbReference type="Proteomes" id="UP001501459">
    <property type="component" value="Unassembled WGS sequence"/>
</dbReference>
<reference evidence="3 4" key="1">
    <citation type="journal article" date="2019" name="Int. J. Syst. Evol. Microbiol.">
        <title>The Global Catalogue of Microorganisms (GCM) 10K type strain sequencing project: providing services to taxonomists for standard genome sequencing and annotation.</title>
        <authorList>
            <consortium name="The Broad Institute Genomics Platform"/>
            <consortium name="The Broad Institute Genome Sequencing Center for Infectious Disease"/>
            <person name="Wu L."/>
            <person name="Ma J."/>
        </authorList>
    </citation>
    <scope>NUCLEOTIDE SEQUENCE [LARGE SCALE GENOMIC DNA]</scope>
    <source>
        <strain evidence="3 4">JCM 12149</strain>
    </source>
</reference>
<proteinExistence type="predicted"/>
<accession>A0ABN0Z7Y3</accession>
<keyword evidence="2" id="KW-0472">Membrane</keyword>
<keyword evidence="4" id="KW-1185">Reference proteome</keyword>
<sequence>MTENNQIKKGIPKKITAIIAATVLVVVGGIVAFSLMNNSPKTQYFKAETNTLEFMNENVTTSYQPEFDWAKTTKEKPTENTVTLSGNYNGPPSSGMGISPDQIINNSKLQLTTQTDKENKQLATDLQVNVAGIELKNINLYLDDDRLMLQLPFMQKTLQVKDDDLAQLMENMNLTFNGESIDFADFFNHVDDLLSEDDKSYLREEYLQMIYEELSDDSFESANESVKIQDNSIEAEKLSLQLSEKEVKDLVSALLEKVKKDDRVKDIIKDLNGYSTTLASASENNADPILKNYEKNIDKAINSLEEIRMPEGITSTIWVKDGLIVKRESAISMGAQNGKLVDLSMNGTQVLNDTTIDLDYTLAANDNAITVKADMSNQDNELENSVSISADGADLSYQGSSTLKDGTREFEREISVNGTGPNQTGSVIWTGEASYDNDRMNSEHNITVETPTLPQALNMVSLTVSRDAKVIKQVDKPEDNNVKDLGTMSPSELRNYFRTTVAPQYQQWLTEIMGAPDGNMNGF</sequence>
<gene>
    <name evidence="3" type="ORF">GCM10008983_13670</name>
</gene>
<feature type="region of interest" description="Disordered" evidence="1">
    <location>
        <begin position="74"/>
        <end position="94"/>
    </location>
</feature>
<dbReference type="RefSeq" id="WP_343752001.1">
    <property type="nucleotide sequence ID" value="NZ_BAAADM010000034.1"/>
</dbReference>
<evidence type="ECO:0000313" key="4">
    <source>
        <dbReference type="Proteomes" id="UP001501459"/>
    </source>
</evidence>
<feature type="transmembrane region" description="Helical" evidence="2">
    <location>
        <begin position="15"/>
        <end position="36"/>
    </location>
</feature>
<keyword evidence="2" id="KW-0812">Transmembrane</keyword>
<evidence type="ECO:0000256" key="2">
    <source>
        <dbReference type="SAM" id="Phobius"/>
    </source>
</evidence>
<comment type="caution">
    <text evidence="3">The sequence shown here is derived from an EMBL/GenBank/DDBJ whole genome shotgun (WGS) entry which is preliminary data.</text>
</comment>
<keyword evidence="2" id="KW-1133">Transmembrane helix</keyword>
<evidence type="ECO:0000256" key="1">
    <source>
        <dbReference type="SAM" id="MobiDB-lite"/>
    </source>
</evidence>
<feature type="compositionally biased region" description="Polar residues" evidence="1">
    <location>
        <begin position="79"/>
        <end position="92"/>
    </location>
</feature>
<name>A0ABN0Z7Y3_9BACI</name>